<evidence type="ECO:0000256" key="5">
    <source>
        <dbReference type="ARBA" id="ARBA00048200"/>
    </source>
</evidence>
<dbReference type="NCBIfam" id="TIGR01214">
    <property type="entry name" value="rmlD"/>
    <property type="match status" value="1"/>
</dbReference>
<dbReference type="Proteomes" id="UP000823612">
    <property type="component" value="Unassembled WGS sequence"/>
</dbReference>
<dbReference type="EC" id="1.1.1.133" evidence="3 6"/>
<comment type="catalytic activity">
    <reaction evidence="5">
        <text>dTDP-beta-L-rhamnose + NADP(+) = dTDP-4-dehydro-beta-L-rhamnose + NADPH + H(+)</text>
        <dbReference type="Rhea" id="RHEA:21796"/>
        <dbReference type="ChEBI" id="CHEBI:15378"/>
        <dbReference type="ChEBI" id="CHEBI:57510"/>
        <dbReference type="ChEBI" id="CHEBI:57783"/>
        <dbReference type="ChEBI" id="CHEBI:58349"/>
        <dbReference type="ChEBI" id="CHEBI:62830"/>
        <dbReference type="EC" id="1.1.1.133"/>
    </reaction>
</comment>
<dbReference type="InterPro" id="IPR029903">
    <property type="entry name" value="RmlD-like-bd"/>
</dbReference>
<keyword evidence="6 8" id="KW-0560">Oxidoreductase</keyword>
<evidence type="ECO:0000256" key="2">
    <source>
        <dbReference type="ARBA" id="ARBA00010944"/>
    </source>
</evidence>
<accession>A0A9D9DUF9</accession>
<gene>
    <name evidence="8" type="primary">rfbD</name>
    <name evidence="8" type="ORF">IAB08_08980</name>
</gene>
<dbReference type="Gene3D" id="3.40.50.720">
    <property type="entry name" value="NAD(P)-binding Rossmann-like Domain"/>
    <property type="match status" value="1"/>
</dbReference>
<dbReference type="GO" id="GO:0008831">
    <property type="term" value="F:dTDP-4-dehydrorhamnose reductase activity"/>
    <property type="evidence" value="ECO:0007669"/>
    <property type="project" value="UniProtKB-EC"/>
</dbReference>
<reference evidence="8" key="2">
    <citation type="journal article" date="2021" name="PeerJ">
        <title>Extensive microbial diversity within the chicken gut microbiome revealed by metagenomics and culture.</title>
        <authorList>
            <person name="Gilroy R."/>
            <person name="Ravi A."/>
            <person name="Getino M."/>
            <person name="Pursley I."/>
            <person name="Horton D.L."/>
            <person name="Alikhan N.F."/>
            <person name="Baker D."/>
            <person name="Gharbi K."/>
            <person name="Hall N."/>
            <person name="Watson M."/>
            <person name="Adriaenssens E.M."/>
            <person name="Foster-Nyarko E."/>
            <person name="Jarju S."/>
            <person name="Secka A."/>
            <person name="Antonio M."/>
            <person name="Oren A."/>
            <person name="Chaudhuri R.R."/>
            <person name="La Ragione R."/>
            <person name="Hildebrand F."/>
            <person name="Pallen M.J."/>
        </authorList>
    </citation>
    <scope>NUCLEOTIDE SEQUENCE</scope>
    <source>
        <strain evidence="8">2889</strain>
    </source>
</reference>
<dbReference type="EMBL" id="JADIMZ010000134">
    <property type="protein sequence ID" value="MBO8433407.1"/>
    <property type="molecule type" value="Genomic_DNA"/>
</dbReference>
<evidence type="ECO:0000256" key="1">
    <source>
        <dbReference type="ARBA" id="ARBA00004781"/>
    </source>
</evidence>
<dbReference type="AlphaFoldDB" id="A0A9D9DUF9"/>
<dbReference type="PANTHER" id="PTHR10491:SF4">
    <property type="entry name" value="METHIONINE ADENOSYLTRANSFERASE 2 SUBUNIT BETA"/>
    <property type="match status" value="1"/>
</dbReference>
<dbReference type="GO" id="GO:0019305">
    <property type="term" value="P:dTDP-rhamnose biosynthetic process"/>
    <property type="evidence" value="ECO:0007669"/>
    <property type="project" value="TreeGrafter"/>
</dbReference>
<evidence type="ECO:0000313" key="8">
    <source>
        <dbReference type="EMBL" id="MBO8433407.1"/>
    </source>
</evidence>
<dbReference type="InterPro" id="IPR036291">
    <property type="entry name" value="NAD(P)-bd_dom_sf"/>
</dbReference>
<proteinExistence type="inferred from homology"/>
<dbReference type="InterPro" id="IPR005913">
    <property type="entry name" value="dTDP_dehydrorham_reduct"/>
</dbReference>
<dbReference type="Gene3D" id="3.90.25.10">
    <property type="entry name" value="UDP-galactose 4-epimerase, domain 1"/>
    <property type="match status" value="1"/>
</dbReference>
<comment type="function">
    <text evidence="6">Catalyzes the reduction of dTDP-6-deoxy-L-lyxo-4-hexulose to yield dTDP-L-rhamnose.</text>
</comment>
<keyword evidence="6" id="KW-0521">NADP</keyword>
<dbReference type="PANTHER" id="PTHR10491">
    <property type="entry name" value="DTDP-4-DEHYDRORHAMNOSE REDUCTASE"/>
    <property type="match status" value="1"/>
</dbReference>
<dbReference type="CDD" id="cd05254">
    <property type="entry name" value="dTDP_HR_like_SDR_e"/>
    <property type="match status" value="1"/>
</dbReference>
<evidence type="ECO:0000256" key="6">
    <source>
        <dbReference type="RuleBase" id="RU364082"/>
    </source>
</evidence>
<dbReference type="Pfam" id="PF04321">
    <property type="entry name" value="RmlD_sub_bind"/>
    <property type="match status" value="1"/>
</dbReference>
<evidence type="ECO:0000256" key="4">
    <source>
        <dbReference type="ARBA" id="ARBA00017099"/>
    </source>
</evidence>
<feature type="domain" description="RmlD-like substrate binding" evidence="7">
    <location>
        <begin position="1"/>
        <end position="288"/>
    </location>
</feature>
<comment type="similarity">
    <text evidence="2 6">Belongs to the dTDP-4-dehydrorhamnose reductase family.</text>
</comment>
<comment type="pathway">
    <text evidence="1 6">Carbohydrate biosynthesis; dTDP-L-rhamnose biosynthesis.</text>
</comment>
<protein>
    <recommendedName>
        <fullName evidence="4 6">dTDP-4-dehydrorhamnose reductase</fullName>
        <ecNumber evidence="3 6">1.1.1.133</ecNumber>
    </recommendedName>
</protein>
<organism evidence="8 9">
    <name type="scientific">Candidatus Pullibacteroides excrementavium</name>
    <dbReference type="NCBI Taxonomy" id="2840905"/>
    <lineage>
        <taxon>Bacteria</taxon>
        <taxon>Pseudomonadati</taxon>
        <taxon>Bacteroidota</taxon>
        <taxon>Bacteroidia</taxon>
        <taxon>Bacteroidales</taxon>
        <taxon>Candidatus Pullibacteroides</taxon>
    </lineage>
</organism>
<evidence type="ECO:0000256" key="3">
    <source>
        <dbReference type="ARBA" id="ARBA00012929"/>
    </source>
</evidence>
<evidence type="ECO:0000259" key="7">
    <source>
        <dbReference type="Pfam" id="PF04321"/>
    </source>
</evidence>
<sequence length="295" mass="33099">MTVLVTGCDGQLGTELRRLVKNGCCSFCRFLFVDVNVLDICNRAEMHNYFKTNHIDVVINCAAYTAVDRAETEAEAAFAVNRDGVAILSECCVEEGAYMIHISTDYVFDGTSDVPYKETSPLNPTGIYGLSKKEGEDVMREKGVDGIIIRTAWLYSAFGNNFVKTMLRLGTEKEQISVVADQHGSPTWAADLASAILHILQHTDIKNTHGLEIYHYTDEGECSWYEFASAIMQFAGKKCQVIPISSDEYPASCHRPLYSVLDKTKIKERFGLVIPMWDDSLQKMLDDFNAKEAWR</sequence>
<dbReference type="SUPFAM" id="SSF51735">
    <property type="entry name" value="NAD(P)-binding Rossmann-fold domains"/>
    <property type="match status" value="1"/>
</dbReference>
<reference evidence="8" key="1">
    <citation type="submission" date="2020-10" db="EMBL/GenBank/DDBJ databases">
        <authorList>
            <person name="Gilroy R."/>
        </authorList>
    </citation>
    <scope>NUCLEOTIDE SEQUENCE</scope>
    <source>
        <strain evidence="8">2889</strain>
    </source>
</reference>
<evidence type="ECO:0000313" key="9">
    <source>
        <dbReference type="Proteomes" id="UP000823612"/>
    </source>
</evidence>
<comment type="caution">
    <text evidence="8">The sequence shown here is derived from an EMBL/GenBank/DDBJ whole genome shotgun (WGS) entry which is preliminary data.</text>
</comment>
<name>A0A9D9DUF9_9BACT</name>
<dbReference type="GO" id="GO:0005829">
    <property type="term" value="C:cytosol"/>
    <property type="evidence" value="ECO:0007669"/>
    <property type="project" value="TreeGrafter"/>
</dbReference>